<evidence type="ECO:0000313" key="6">
    <source>
        <dbReference type="EMBL" id="KAA1416934.1"/>
    </source>
</evidence>
<keyword evidence="2" id="KW-0479">Metal-binding</keyword>
<reference evidence="6 7" key="1">
    <citation type="submission" date="2019-09" db="EMBL/GenBank/DDBJ databases">
        <title>Nocardioides panacisoli sp. nov., isolated from the soil of a ginseng field.</title>
        <authorList>
            <person name="Cho C."/>
        </authorList>
    </citation>
    <scope>NUCLEOTIDE SEQUENCE [LARGE SCALE GENOMIC DNA]</scope>
    <source>
        <strain evidence="6 7">BN130099</strain>
    </source>
</reference>
<evidence type="ECO:0000256" key="3">
    <source>
        <dbReference type="ARBA" id="ARBA00023004"/>
    </source>
</evidence>
<keyword evidence="4" id="KW-0411">Iron-sulfur</keyword>
<reference evidence="6 7" key="2">
    <citation type="submission" date="2019-09" db="EMBL/GenBank/DDBJ databases">
        <authorList>
            <person name="Jin C."/>
        </authorList>
    </citation>
    <scope>NUCLEOTIDE SEQUENCE [LARGE SCALE GENOMIC DNA]</scope>
    <source>
        <strain evidence="6 7">BN130099</strain>
    </source>
</reference>
<dbReference type="EMBL" id="VUJV01000006">
    <property type="protein sequence ID" value="KAA1416934.1"/>
    <property type="molecule type" value="Genomic_DNA"/>
</dbReference>
<protein>
    <submittedName>
        <fullName evidence="6">CDGSH iron-sulfur domain-containing protein</fullName>
    </submittedName>
</protein>
<evidence type="ECO:0000256" key="4">
    <source>
        <dbReference type="ARBA" id="ARBA00023014"/>
    </source>
</evidence>
<keyword evidence="3" id="KW-0408">Iron</keyword>
<evidence type="ECO:0000256" key="1">
    <source>
        <dbReference type="ARBA" id="ARBA00022714"/>
    </source>
</evidence>
<gene>
    <name evidence="6" type="ORF">F0U44_17270</name>
</gene>
<evidence type="ECO:0000256" key="2">
    <source>
        <dbReference type="ARBA" id="ARBA00022723"/>
    </source>
</evidence>
<dbReference type="Proteomes" id="UP000325003">
    <property type="component" value="Unassembled WGS sequence"/>
</dbReference>
<name>A0A5B1L9G9_9ACTN</name>
<feature type="domain" description="Iron-binding zinc finger CDGSH type" evidence="5">
    <location>
        <begin position="12"/>
        <end position="56"/>
    </location>
</feature>
<accession>A0A5B1L9G9</accession>
<dbReference type="GO" id="GO:0005737">
    <property type="term" value="C:cytoplasm"/>
    <property type="evidence" value="ECO:0007669"/>
    <property type="project" value="UniProtKB-ARBA"/>
</dbReference>
<dbReference type="GO" id="GO:0046872">
    <property type="term" value="F:metal ion binding"/>
    <property type="evidence" value="ECO:0007669"/>
    <property type="project" value="UniProtKB-KW"/>
</dbReference>
<sequence length="60" mass="6294">MSECEITVVPGGPALVRGAGFVRDEDGNRHEVGRAVVAVCLCGLTQRAPWCDSTHKVAGD</sequence>
<organism evidence="6 7">
    <name type="scientific">Nocardioides humilatus</name>
    <dbReference type="NCBI Taxonomy" id="2607660"/>
    <lineage>
        <taxon>Bacteria</taxon>
        <taxon>Bacillati</taxon>
        <taxon>Actinomycetota</taxon>
        <taxon>Actinomycetes</taxon>
        <taxon>Propionibacteriales</taxon>
        <taxon>Nocardioidaceae</taxon>
        <taxon>Nocardioides</taxon>
    </lineage>
</organism>
<dbReference type="GO" id="GO:0051537">
    <property type="term" value="F:2 iron, 2 sulfur cluster binding"/>
    <property type="evidence" value="ECO:0007669"/>
    <property type="project" value="UniProtKB-KW"/>
</dbReference>
<keyword evidence="7" id="KW-1185">Reference proteome</keyword>
<evidence type="ECO:0000313" key="7">
    <source>
        <dbReference type="Proteomes" id="UP000325003"/>
    </source>
</evidence>
<dbReference type="Pfam" id="PF09360">
    <property type="entry name" value="zf-CDGSH"/>
    <property type="match status" value="1"/>
</dbReference>
<dbReference type="RefSeq" id="WP_149729604.1">
    <property type="nucleotide sequence ID" value="NZ_VUJV01000006.1"/>
</dbReference>
<dbReference type="Gene3D" id="3.40.5.90">
    <property type="entry name" value="CDGSH iron-sulfur domain, mitoNEET-type"/>
    <property type="match status" value="1"/>
</dbReference>
<proteinExistence type="predicted"/>
<comment type="caution">
    <text evidence="6">The sequence shown here is derived from an EMBL/GenBank/DDBJ whole genome shotgun (WGS) entry which is preliminary data.</text>
</comment>
<dbReference type="InterPro" id="IPR018967">
    <property type="entry name" value="FeS-contain_CDGSH-typ"/>
</dbReference>
<dbReference type="AlphaFoldDB" id="A0A5B1L9G9"/>
<evidence type="ECO:0000259" key="5">
    <source>
        <dbReference type="Pfam" id="PF09360"/>
    </source>
</evidence>
<keyword evidence="1" id="KW-0001">2Fe-2S</keyword>
<dbReference type="InterPro" id="IPR042216">
    <property type="entry name" value="MitoNEET_CISD"/>
</dbReference>